<evidence type="ECO:0000256" key="1">
    <source>
        <dbReference type="ARBA" id="ARBA00008987"/>
    </source>
</evidence>
<dbReference type="EMBL" id="JACOPO010000004">
    <property type="protein sequence ID" value="MBC5722735.1"/>
    <property type="molecule type" value="Genomic_DNA"/>
</dbReference>
<evidence type="ECO:0000256" key="7">
    <source>
        <dbReference type="NCBIfam" id="TIGR01068"/>
    </source>
</evidence>
<proteinExistence type="inferred from homology"/>
<evidence type="ECO:0000256" key="10">
    <source>
        <dbReference type="PIRSR" id="PIRSR000077-4"/>
    </source>
</evidence>
<feature type="site" description="Deprotonates C-terminal active site Cys" evidence="9">
    <location>
        <position position="22"/>
    </location>
</feature>
<dbReference type="FunFam" id="3.40.30.10:FF:000001">
    <property type="entry name" value="Thioredoxin"/>
    <property type="match status" value="1"/>
</dbReference>
<gene>
    <name evidence="12" type="primary">trxA</name>
    <name evidence="12" type="ORF">H8S11_07905</name>
</gene>
<evidence type="ECO:0000256" key="2">
    <source>
        <dbReference type="ARBA" id="ARBA00020570"/>
    </source>
</evidence>
<dbReference type="PIRSF" id="PIRSF000077">
    <property type="entry name" value="Thioredoxin"/>
    <property type="match status" value="1"/>
</dbReference>
<feature type="active site" description="Nucleophile" evidence="9">
    <location>
        <position position="28"/>
    </location>
</feature>
<keyword evidence="6 10" id="KW-0676">Redox-active center</keyword>
<dbReference type="InterPro" id="IPR036249">
    <property type="entry name" value="Thioredoxin-like_sf"/>
</dbReference>
<dbReference type="PANTHER" id="PTHR45663:SF11">
    <property type="entry name" value="GEO12009P1"/>
    <property type="match status" value="1"/>
</dbReference>
<dbReference type="PANTHER" id="PTHR45663">
    <property type="entry name" value="GEO12009P1"/>
    <property type="match status" value="1"/>
</dbReference>
<keyword evidence="4" id="KW-0249">Electron transport</keyword>
<dbReference type="Pfam" id="PF00085">
    <property type="entry name" value="Thioredoxin"/>
    <property type="match status" value="1"/>
</dbReference>
<evidence type="ECO:0000256" key="5">
    <source>
        <dbReference type="ARBA" id="ARBA00023157"/>
    </source>
</evidence>
<dbReference type="SUPFAM" id="SSF52833">
    <property type="entry name" value="Thioredoxin-like"/>
    <property type="match status" value="1"/>
</dbReference>
<dbReference type="InterPro" id="IPR013766">
    <property type="entry name" value="Thioredoxin_domain"/>
</dbReference>
<feature type="site" description="Contributes to redox potential value" evidence="9">
    <location>
        <position position="29"/>
    </location>
</feature>
<comment type="similarity">
    <text evidence="1 8">Belongs to the thioredoxin family.</text>
</comment>
<accession>A0A8J6M371</accession>
<comment type="caution">
    <text evidence="12">The sequence shown here is derived from an EMBL/GenBank/DDBJ whole genome shotgun (WGS) entry which is preliminary data.</text>
</comment>
<dbReference type="PRINTS" id="PR00421">
    <property type="entry name" value="THIOREDOXIN"/>
</dbReference>
<evidence type="ECO:0000256" key="8">
    <source>
        <dbReference type="PIRNR" id="PIRNR000077"/>
    </source>
</evidence>
<dbReference type="NCBIfam" id="TIGR01068">
    <property type="entry name" value="thioredoxin"/>
    <property type="match status" value="1"/>
</dbReference>
<dbReference type="PROSITE" id="PS51352">
    <property type="entry name" value="THIOREDOXIN_2"/>
    <property type="match status" value="1"/>
</dbReference>
<organism evidence="12 13">
    <name type="scientific">Flintibacter hominis</name>
    <dbReference type="NCBI Taxonomy" id="2763048"/>
    <lineage>
        <taxon>Bacteria</taxon>
        <taxon>Bacillati</taxon>
        <taxon>Bacillota</taxon>
        <taxon>Clostridia</taxon>
        <taxon>Eubacteriales</taxon>
        <taxon>Flintibacter</taxon>
    </lineage>
</organism>
<keyword evidence="3" id="KW-0813">Transport</keyword>
<dbReference type="Gene3D" id="3.40.30.10">
    <property type="entry name" value="Glutaredoxin"/>
    <property type="match status" value="1"/>
</dbReference>
<evidence type="ECO:0000256" key="3">
    <source>
        <dbReference type="ARBA" id="ARBA00022448"/>
    </source>
</evidence>
<dbReference type="GO" id="GO:0045454">
    <property type="term" value="P:cell redox homeostasis"/>
    <property type="evidence" value="ECO:0007669"/>
    <property type="project" value="TreeGrafter"/>
</dbReference>
<protein>
    <recommendedName>
        <fullName evidence="2 7">Thioredoxin</fullName>
    </recommendedName>
</protein>
<reference evidence="12" key="1">
    <citation type="submission" date="2020-08" db="EMBL/GenBank/DDBJ databases">
        <title>Genome public.</title>
        <authorList>
            <person name="Liu C."/>
            <person name="Sun Q."/>
        </authorList>
    </citation>
    <scope>NUCLEOTIDE SEQUENCE</scope>
    <source>
        <strain evidence="12">NSJ-23</strain>
    </source>
</reference>
<dbReference type="InterPro" id="IPR017937">
    <property type="entry name" value="Thioredoxin_CS"/>
</dbReference>
<evidence type="ECO:0000256" key="9">
    <source>
        <dbReference type="PIRSR" id="PIRSR000077-1"/>
    </source>
</evidence>
<evidence type="ECO:0000256" key="4">
    <source>
        <dbReference type="ARBA" id="ARBA00022982"/>
    </source>
</evidence>
<feature type="domain" description="Thioredoxin" evidence="11">
    <location>
        <begin position="1"/>
        <end position="103"/>
    </location>
</feature>
<dbReference type="GO" id="GO:0005829">
    <property type="term" value="C:cytosol"/>
    <property type="evidence" value="ECO:0007669"/>
    <property type="project" value="TreeGrafter"/>
</dbReference>
<sequence length="103" mass="11706">MTHFNKESFDKALDQGKLMMVDFWADWCGPCRMLGPVIEDLADRYEGKAVVGKVNVDDEQELAIRYGVMSIPTVIFFKDGKEIDRKVGVMPESAFTEVLDKEL</sequence>
<dbReference type="Proteomes" id="UP000628736">
    <property type="component" value="Unassembled WGS sequence"/>
</dbReference>
<evidence type="ECO:0000313" key="12">
    <source>
        <dbReference type="EMBL" id="MBC5722735.1"/>
    </source>
</evidence>
<dbReference type="GO" id="GO:0015035">
    <property type="term" value="F:protein-disulfide reductase activity"/>
    <property type="evidence" value="ECO:0007669"/>
    <property type="project" value="UniProtKB-UniRule"/>
</dbReference>
<keyword evidence="5 10" id="KW-1015">Disulfide bond</keyword>
<evidence type="ECO:0000256" key="6">
    <source>
        <dbReference type="ARBA" id="ARBA00023284"/>
    </source>
</evidence>
<keyword evidence="13" id="KW-1185">Reference proteome</keyword>
<dbReference type="AlphaFoldDB" id="A0A8J6M371"/>
<dbReference type="CDD" id="cd02947">
    <property type="entry name" value="TRX_family"/>
    <property type="match status" value="1"/>
</dbReference>
<feature type="site" description="Contributes to redox potential value" evidence="9">
    <location>
        <position position="30"/>
    </location>
</feature>
<dbReference type="InterPro" id="IPR005746">
    <property type="entry name" value="Thioredoxin"/>
</dbReference>
<feature type="disulfide bond" description="Redox-active" evidence="10">
    <location>
        <begin position="28"/>
        <end position="31"/>
    </location>
</feature>
<evidence type="ECO:0000313" key="13">
    <source>
        <dbReference type="Proteomes" id="UP000628736"/>
    </source>
</evidence>
<feature type="active site" description="Nucleophile" evidence="9">
    <location>
        <position position="31"/>
    </location>
</feature>
<dbReference type="PROSITE" id="PS00194">
    <property type="entry name" value="THIOREDOXIN_1"/>
    <property type="match status" value="1"/>
</dbReference>
<name>A0A8J6M371_9FIRM</name>
<evidence type="ECO:0000259" key="11">
    <source>
        <dbReference type="PROSITE" id="PS51352"/>
    </source>
</evidence>